<dbReference type="RefSeq" id="WP_221859916.1">
    <property type="nucleotide sequence ID" value="NZ_JAIKTU010000004.1"/>
</dbReference>
<dbReference type="Gene3D" id="3.40.50.150">
    <property type="entry name" value="Vaccinia Virus protein VP39"/>
    <property type="match status" value="1"/>
</dbReference>
<dbReference type="PANTHER" id="PTHR14911">
    <property type="entry name" value="THUMP DOMAIN-CONTAINING"/>
    <property type="match status" value="1"/>
</dbReference>
<dbReference type="PANTHER" id="PTHR14911:SF13">
    <property type="entry name" value="TRNA (GUANINE(6)-N2)-METHYLTRANSFERASE THUMP3"/>
    <property type="match status" value="1"/>
</dbReference>
<keyword evidence="2" id="KW-0808">Transferase</keyword>
<dbReference type="CDD" id="cd02440">
    <property type="entry name" value="AdoMet_MTases"/>
    <property type="match status" value="1"/>
</dbReference>
<evidence type="ECO:0000313" key="2">
    <source>
        <dbReference type="EMBL" id="MBY0754997.1"/>
    </source>
</evidence>
<organism evidence="2 3">
    <name type="scientific">Clostridium sardiniense</name>
    <name type="common">Clostridium absonum</name>
    <dbReference type="NCBI Taxonomy" id="29369"/>
    <lineage>
        <taxon>Bacteria</taxon>
        <taxon>Bacillati</taxon>
        <taxon>Bacillota</taxon>
        <taxon>Clostridia</taxon>
        <taxon>Eubacteriales</taxon>
        <taxon>Clostridiaceae</taxon>
        <taxon>Clostridium</taxon>
    </lineage>
</organism>
<proteinExistence type="predicted"/>
<dbReference type="Proteomes" id="UP001299068">
    <property type="component" value="Unassembled WGS sequence"/>
</dbReference>
<dbReference type="SUPFAM" id="SSF53335">
    <property type="entry name" value="S-adenosyl-L-methionine-dependent methyltransferases"/>
    <property type="match status" value="1"/>
</dbReference>
<dbReference type="GO" id="GO:0032259">
    <property type="term" value="P:methylation"/>
    <property type="evidence" value="ECO:0007669"/>
    <property type="project" value="UniProtKB-KW"/>
</dbReference>
<comment type="caution">
    <text evidence="2">The sequence shown here is derived from an EMBL/GenBank/DDBJ whole genome shotgun (WGS) entry which is preliminary data.</text>
</comment>
<protein>
    <submittedName>
        <fullName evidence="2">SAM-dependent methyltransferase</fullName>
    </submittedName>
</protein>
<keyword evidence="3" id="KW-1185">Reference proteome</keyword>
<sequence>MNNIEFERYFYVINYPEYEEDLCRMEMKYLFGKEDDSKEFFSKVYISPSRSPFIKHCIKIIYIEDTLEEVVKKIKEDNMSFEDFKVNFIRLDKNEASYKERLESMRKIGMSIEGIPNIHKPKIVLGLIKIHGKWIFGIYEKDDCKWLSHDKKPFSYSNALSTRVARTVVNIAVGQDMNKKIIDPCCGVGTVVIEGKSMGLDIIGYEINPQIACNAKENMKALGYDRAIIKGNMHDIKDHFDIAIVDMPYGLFTKTTVTQQQEIIDTTRRISNKAIIITFENMDKMINESGFEIIDKGVILKNNFKRYINICK</sequence>
<dbReference type="GO" id="GO:0008168">
    <property type="term" value="F:methyltransferase activity"/>
    <property type="evidence" value="ECO:0007669"/>
    <property type="project" value="UniProtKB-KW"/>
</dbReference>
<dbReference type="EMBL" id="JAIKTU010000004">
    <property type="protein sequence ID" value="MBY0754997.1"/>
    <property type="molecule type" value="Genomic_DNA"/>
</dbReference>
<evidence type="ECO:0000313" key="3">
    <source>
        <dbReference type="Proteomes" id="UP001299068"/>
    </source>
</evidence>
<feature type="domain" description="Ribosomal RNA large subunit methyltransferase K/L-like methyltransferase" evidence="1">
    <location>
        <begin position="151"/>
        <end position="260"/>
    </location>
</feature>
<dbReference type="InterPro" id="IPR029063">
    <property type="entry name" value="SAM-dependent_MTases_sf"/>
</dbReference>
<keyword evidence="2" id="KW-0489">Methyltransferase</keyword>
<dbReference type="InterPro" id="IPR000241">
    <property type="entry name" value="RlmKL-like_Mtase"/>
</dbReference>
<dbReference type="Pfam" id="PF01170">
    <property type="entry name" value="UPF0020"/>
    <property type="match status" value="1"/>
</dbReference>
<accession>A0ABS7KWP9</accession>
<reference evidence="2 3" key="1">
    <citation type="journal article" date="2021" name="Cell Host Microbe">
        <title>in vivo commensal control of Clostridioides difficile virulence.</title>
        <authorList>
            <person name="Girinathan B.P."/>
            <person name="Dibenedetto N."/>
            <person name="Worley J.N."/>
            <person name="Peltier J."/>
            <person name="Arrieta-Ortiz M.L."/>
            <person name="Rupa Christinal Immanuel S."/>
            <person name="Lavin R."/>
            <person name="Delaney M.L."/>
            <person name="Cummins C."/>
            <person name="Hoffmann M."/>
            <person name="Luo Y."/>
            <person name="Gonzalez-Escalona N."/>
            <person name="Allard M."/>
            <person name="Onderdonk A.B."/>
            <person name="Gerber G.K."/>
            <person name="Sonenshein A.L."/>
            <person name="Baliga N."/>
            <person name="Dupuy B."/>
            <person name="Bry L."/>
        </authorList>
    </citation>
    <scope>NUCLEOTIDE SEQUENCE [LARGE SCALE GENOMIC DNA]</scope>
    <source>
        <strain evidence="2 3">DSM 599</strain>
    </source>
</reference>
<name>A0ABS7KWP9_CLOSR</name>
<evidence type="ECO:0000259" key="1">
    <source>
        <dbReference type="Pfam" id="PF01170"/>
    </source>
</evidence>
<gene>
    <name evidence="2" type="ORF">K5V21_05955</name>
</gene>